<protein>
    <submittedName>
        <fullName evidence="1">Uncharacterized protein</fullName>
    </submittedName>
</protein>
<dbReference type="EMBL" id="VSSQ01054743">
    <property type="protein sequence ID" value="MPN08658.1"/>
    <property type="molecule type" value="Genomic_DNA"/>
</dbReference>
<gene>
    <name evidence="1" type="ORF">SDC9_155943</name>
</gene>
<organism evidence="1">
    <name type="scientific">bioreactor metagenome</name>
    <dbReference type="NCBI Taxonomy" id="1076179"/>
    <lineage>
        <taxon>unclassified sequences</taxon>
        <taxon>metagenomes</taxon>
        <taxon>ecological metagenomes</taxon>
    </lineage>
</organism>
<sequence length="230" mass="26360">MGCIGDKIGPDFLQSPDFTYVIEEHDQVHFTRFLACDRDDIGIDDSVSWVVKIDFIILRLSVIVSSLNHMAESITAYCLNIGLADQRFFTLAQYFLHGGIDHCDFLVLIQKHHANDQMIDQARKPFIILLDFIHLIIQTFGKFIDGFARFLEITEAFAFISRIILVIRKFFGDIHHRIDRSADAFRQSIGKYEGYCQSQQDKNVKGLFDALTDRQGAQWSRQSDNSSDSA</sequence>
<evidence type="ECO:0000313" key="1">
    <source>
        <dbReference type="EMBL" id="MPN08658.1"/>
    </source>
</evidence>
<dbReference type="AlphaFoldDB" id="A0A645F2V8"/>
<reference evidence="1" key="1">
    <citation type="submission" date="2019-08" db="EMBL/GenBank/DDBJ databases">
        <authorList>
            <person name="Kucharzyk K."/>
            <person name="Murdoch R.W."/>
            <person name="Higgins S."/>
            <person name="Loffler F."/>
        </authorList>
    </citation>
    <scope>NUCLEOTIDE SEQUENCE</scope>
</reference>
<name>A0A645F2V8_9ZZZZ</name>
<comment type="caution">
    <text evidence="1">The sequence shown here is derived from an EMBL/GenBank/DDBJ whole genome shotgun (WGS) entry which is preliminary data.</text>
</comment>
<proteinExistence type="predicted"/>
<accession>A0A645F2V8</accession>